<keyword evidence="3" id="KW-0547">Nucleotide-binding</keyword>
<dbReference type="WBParaSite" id="PSU_v2.g10774.t1">
    <property type="protein sequence ID" value="PSU_v2.g10774.t1"/>
    <property type="gene ID" value="PSU_v2.g10774"/>
</dbReference>
<dbReference type="GO" id="GO:0005739">
    <property type="term" value="C:mitochondrion"/>
    <property type="evidence" value="ECO:0007669"/>
    <property type="project" value="TreeGrafter"/>
</dbReference>
<dbReference type="InterPro" id="IPR025867">
    <property type="entry name" value="MnmE_helical"/>
</dbReference>
<dbReference type="Proteomes" id="UP000887577">
    <property type="component" value="Unplaced"/>
</dbReference>
<dbReference type="GO" id="GO:0030488">
    <property type="term" value="P:tRNA methylation"/>
    <property type="evidence" value="ECO:0007669"/>
    <property type="project" value="TreeGrafter"/>
</dbReference>
<dbReference type="Pfam" id="PF10396">
    <property type="entry name" value="TrmE_N"/>
    <property type="match status" value="1"/>
</dbReference>
<sequence>MEWRFGPNTFTGENTVELYLHGSKAVVNAVCKSLLKIKNIEAAKAGEFTKRAFFNGKYSISQVESLNDLINAETESQRKLAIKQNKAGKYLEPIREKLINLIAQVQAAIDFGEDIENQKIDNYSNIAQNILVQLRKFERGAKRGSLIREGIKVAIVGKTNVGKSSLMNRLAEKDIAIVSNISGTTRDYLETRLHLNASPITVVDTAGIRETVDPLEKEGIRRSFEKAEEANIIVYVCDAPKLLKSTFEIEMDEILGFQNENDGRKMIICLNKADLLDQSKKDELNQKNGLSTFLSSLKNSINNLCDVENDECVLSRQRHILLLQESIIEMNSFLENLSFDQALAAQYLQNAANCIGEISGTIVNEQILDKIFSQFVLENKVYCYPMENILV</sequence>
<feature type="domain" description="MnmE helical" evidence="7">
    <location>
        <begin position="61"/>
        <end position="375"/>
    </location>
</feature>
<dbReference type="SUPFAM" id="SSF52540">
    <property type="entry name" value="P-loop containing nucleoside triphosphate hydrolases"/>
    <property type="match status" value="1"/>
</dbReference>
<dbReference type="Gene3D" id="3.30.1360.120">
    <property type="entry name" value="Probable tRNA modification gtpase trme, domain 1"/>
    <property type="match status" value="1"/>
</dbReference>
<keyword evidence="8" id="KW-1185">Reference proteome</keyword>
<evidence type="ECO:0000256" key="1">
    <source>
        <dbReference type="ARBA" id="ARBA00011043"/>
    </source>
</evidence>
<keyword evidence="2" id="KW-0819">tRNA processing</keyword>
<dbReference type="GO" id="GO:0005525">
    <property type="term" value="F:GTP binding"/>
    <property type="evidence" value="ECO:0007669"/>
    <property type="project" value="UniProtKB-KW"/>
</dbReference>
<dbReference type="InterPro" id="IPR031168">
    <property type="entry name" value="G_TrmE"/>
</dbReference>
<feature type="domain" description="GTP-binding protein TrmE N-terminal" evidence="6">
    <location>
        <begin position="6"/>
        <end position="57"/>
    </location>
</feature>
<dbReference type="NCBIfam" id="TIGR00450">
    <property type="entry name" value="mnmE_trmE_thdF"/>
    <property type="match status" value="1"/>
</dbReference>
<evidence type="ECO:0000256" key="2">
    <source>
        <dbReference type="ARBA" id="ARBA00022694"/>
    </source>
</evidence>
<dbReference type="PANTHER" id="PTHR42714">
    <property type="entry name" value="TRNA MODIFICATION GTPASE GTPBP3"/>
    <property type="match status" value="1"/>
</dbReference>
<dbReference type="InterPro" id="IPR004520">
    <property type="entry name" value="GTPase_MnmE"/>
</dbReference>
<dbReference type="GO" id="GO:0003924">
    <property type="term" value="F:GTPase activity"/>
    <property type="evidence" value="ECO:0007669"/>
    <property type="project" value="InterPro"/>
</dbReference>
<reference evidence="9" key="1">
    <citation type="submission" date="2022-11" db="UniProtKB">
        <authorList>
            <consortium name="WormBaseParasite"/>
        </authorList>
    </citation>
    <scope>IDENTIFICATION</scope>
</reference>
<dbReference type="InterPro" id="IPR006073">
    <property type="entry name" value="GTP-bd"/>
</dbReference>
<dbReference type="InterPro" id="IPR018948">
    <property type="entry name" value="GTP-bd_TrmE_N"/>
</dbReference>
<dbReference type="InterPro" id="IPR005225">
    <property type="entry name" value="Small_GTP-bd"/>
</dbReference>
<evidence type="ECO:0000259" key="6">
    <source>
        <dbReference type="Pfam" id="PF10396"/>
    </source>
</evidence>
<evidence type="ECO:0000313" key="9">
    <source>
        <dbReference type="WBParaSite" id="PSU_v2.g10774.t1"/>
    </source>
</evidence>
<comment type="similarity">
    <text evidence="1">Belongs to the TRAFAC class TrmE-Era-EngA-EngB-Septin-like GTPase superfamily. TrmE GTPase family.</text>
</comment>
<dbReference type="PANTHER" id="PTHR42714:SF2">
    <property type="entry name" value="TRNA MODIFICATION GTPASE GTPBP3, MITOCHONDRIAL"/>
    <property type="match status" value="1"/>
</dbReference>
<evidence type="ECO:0000259" key="5">
    <source>
        <dbReference type="Pfam" id="PF01926"/>
    </source>
</evidence>
<dbReference type="Pfam" id="PF01926">
    <property type="entry name" value="MMR_HSR1"/>
    <property type="match status" value="1"/>
</dbReference>
<evidence type="ECO:0000313" key="8">
    <source>
        <dbReference type="Proteomes" id="UP000887577"/>
    </source>
</evidence>
<dbReference type="InterPro" id="IPR027417">
    <property type="entry name" value="P-loop_NTPase"/>
</dbReference>
<evidence type="ECO:0000259" key="7">
    <source>
        <dbReference type="Pfam" id="PF12631"/>
    </source>
</evidence>
<dbReference type="InterPro" id="IPR027368">
    <property type="entry name" value="MnmE_dom2"/>
</dbReference>
<evidence type="ECO:0000256" key="4">
    <source>
        <dbReference type="ARBA" id="ARBA00023134"/>
    </source>
</evidence>
<evidence type="ECO:0000256" key="3">
    <source>
        <dbReference type="ARBA" id="ARBA00022741"/>
    </source>
</evidence>
<proteinExistence type="inferred from homology"/>
<dbReference type="InterPro" id="IPR027266">
    <property type="entry name" value="TrmE/GcvT-like"/>
</dbReference>
<accession>A0A914XUX8</accession>
<protein>
    <submittedName>
        <fullName evidence="9">tRNA modification GTPase</fullName>
    </submittedName>
</protein>
<dbReference type="NCBIfam" id="TIGR00231">
    <property type="entry name" value="small_GTP"/>
    <property type="match status" value="1"/>
</dbReference>
<dbReference type="Gene3D" id="1.20.120.430">
    <property type="entry name" value="tRNA modification GTPase MnmE domain 2"/>
    <property type="match status" value="1"/>
</dbReference>
<name>A0A914XUX8_9BILA</name>
<keyword evidence="4" id="KW-0342">GTP-binding</keyword>
<feature type="domain" description="G" evidence="5">
    <location>
        <begin position="152"/>
        <end position="272"/>
    </location>
</feature>
<dbReference type="Pfam" id="PF12631">
    <property type="entry name" value="MnmE_helical"/>
    <property type="match status" value="1"/>
</dbReference>
<dbReference type="AlphaFoldDB" id="A0A914XUX8"/>
<dbReference type="GO" id="GO:0002098">
    <property type="term" value="P:tRNA wobble uridine modification"/>
    <property type="evidence" value="ECO:0007669"/>
    <property type="project" value="TreeGrafter"/>
</dbReference>
<organism evidence="8 9">
    <name type="scientific">Panagrolaimus superbus</name>
    <dbReference type="NCBI Taxonomy" id="310955"/>
    <lineage>
        <taxon>Eukaryota</taxon>
        <taxon>Metazoa</taxon>
        <taxon>Ecdysozoa</taxon>
        <taxon>Nematoda</taxon>
        <taxon>Chromadorea</taxon>
        <taxon>Rhabditida</taxon>
        <taxon>Tylenchina</taxon>
        <taxon>Panagrolaimomorpha</taxon>
        <taxon>Panagrolaimoidea</taxon>
        <taxon>Panagrolaimidae</taxon>
        <taxon>Panagrolaimus</taxon>
    </lineage>
</organism>
<dbReference type="CDD" id="cd04164">
    <property type="entry name" value="trmE"/>
    <property type="match status" value="1"/>
</dbReference>
<dbReference type="PRINTS" id="PR00449">
    <property type="entry name" value="RASTRNSFRMNG"/>
</dbReference>
<dbReference type="Gene3D" id="3.40.50.300">
    <property type="entry name" value="P-loop containing nucleotide triphosphate hydrolases"/>
    <property type="match status" value="1"/>
</dbReference>